<accession>A0A0A8K745</accession>
<dbReference type="Pfam" id="PF04466">
    <property type="entry name" value="Terminase_3"/>
    <property type="match status" value="1"/>
</dbReference>
<feature type="domain" description="Phage terminase large subunit N-terminal" evidence="1">
    <location>
        <begin position="5"/>
        <end position="170"/>
    </location>
</feature>
<proteinExistence type="predicted"/>
<dbReference type="InterPro" id="IPR035413">
    <property type="entry name" value="Terminase_L_C"/>
</dbReference>
<evidence type="ECO:0000259" key="2">
    <source>
        <dbReference type="Pfam" id="PF17288"/>
    </source>
</evidence>
<gene>
    <name evidence="3" type="ORF">GL4_2894</name>
</gene>
<dbReference type="PANTHER" id="PTHR39184">
    <property type="match status" value="1"/>
</dbReference>
<reference evidence="3 4" key="1">
    <citation type="submission" date="2014-09" db="EMBL/GenBank/DDBJ databases">
        <title>Genome sequencing of Methyloceanibacter caenitepidi Gela4.</title>
        <authorList>
            <person name="Takeuchi M."/>
            <person name="Susumu S."/>
            <person name="Kamagata Y."/>
            <person name="Oshima K."/>
            <person name="Hattori M."/>
            <person name="Iwasaki W."/>
        </authorList>
    </citation>
    <scope>NUCLEOTIDE SEQUENCE [LARGE SCALE GENOMIC DNA]</scope>
    <source>
        <strain evidence="3 4">Gela4</strain>
    </source>
</reference>
<dbReference type="EMBL" id="AP014648">
    <property type="protein sequence ID" value="BAQ18327.1"/>
    <property type="molecule type" value="Genomic_DNA"/>
</dbReference>
<dbReference type="KEGG" id="mcg:GL4_2894"/>
<dbReference type="InterPro" id="IPR052380">
    <property type="entry name" value="Viral_DNA_packaging_terminase"/>
</dbReference>
<evidence type="ECO:0000313" key="4">
    <source>
        <dbReference type="Proteomes" id="UP000031643"/>
    </source>
</evidence>
<feature type="domain" description="Phage terminase large subunit C-terminal" evidence="2">
    <location>
        <begin position="202"/>
        <end position="348"/>
    </location>
</feature>
<dbReference type="AlphaFoldDB" id="A0A0A8K745"/>
<dbReference type="STRING" id="1384459.GL4_2894"/>
<dbReference type="PANTHER" id="PTHR39184:SF1">
    <property type="entry name" value="PBSX PHAGE TERMINASE LARGE SUBUNIT"/>
    <property type="match status" value="1"/>
</dbReference>
<dbReference type="InterPro" id="IPR027417">
    <property type="entry name" value="P-loop_NTPase"/>
</dbReference>
<dbReference type="Pfam" id="PF17288">
    <property type="entry name" value="Terminase_3C"/>
    <property type="match status" value="1"/>
</dbReference>
<dbReference type="InterPro" id="IPR006437">
    <property type="entry name" value="Phage_terminase_lsu"/>
</dbReference>
<dbReference type="Gene3D" id="3.40.50.300">
    <property type="entry name" value="P-loop containing nucleotide triphosphate hydrolases"/>
    <property type="match status" value="1"/>
</dbReference>
<dbReference type="Proteomes" id="UP000031643">
    <property type="component" value="Chromosome"/>
</dbReference>
<keyword evidence="4" id="KW-1185">Reference proteome</keyword>
<evidence type="ECO:0000259" key="1">
    <source>
        <dbReference type="Pfam" id="PF04466"/>
    </source>
</evidence>
<dbReference type="RefSeq" id="WP_052464580.1">
    <property type="nucleotide sequence ID" value="NZ_AP014648.1"/>
</dbReference>
<protein>
    <submittedName>
        <fullName evidence="3">Phage terminase large subunit</fullName>
    </submittedName>
</protein>
<dbReference type="InterPro" id="IPR035412">
    <property type="entry name" value="Terminase_L_N"/>
</dbReference>
<dbReference type="HOGENOM" id="CLU_035697_3_0_5"/>
<organism evidence="3 4">
    <name type="scientific">Methyloceanibacter caenitepidi</name>
    <dbReference type="NCBI Taxonomy" id="1384459"/>
    <lineage>
        <taxon>Bacteria</taxon>
        <taxon>Pseudomonadati</taxon>
        <taxon>Pseudomonadota</taxon>
        <taxon>Alphaproteobacteria</taxon>
        <taxon>Hyphomicrobiales</taxon>
        <taxon>Hyphomicrobiaceae</taxon>
        <taxon>Methyloceanibacter</taxon>
    </lineage>
</organism>
<dbReference type="Gene3D" id="3.30.420.280">
    <property type="match status" value="1"/>
</dbReference>
<evidence type="ECO:0000313" key="3">
    <source>
        <dbReference type="EMBL" id="BAQ18327.1"/>
    </source>
</evidence>
<sequence>MEAVRSHQRIVCAREVQNSIADSVKQLIEDKIEFFGLRGAFKVTDTEIVYPANDSLFVFKGLRKHTVSTVKSMEGFTRLWMEEAHSISQKSLDVAIPTFRVPGSEVWASWNPETEKDPVEKLFREGEDDDNFVCIEANYWDNPWFADPLKSDMERDKRRDPDKYAHVWCGQYARSSEARVFSNWKVEEFETPDDATFYFGADWGFSIDPTVLIRVHLKGRTLFVDREAYKVGCPIDRTPDLFDKIDPDKPGMARNWTIRADSARPETIDYMRRHGYPKITKSIKGAGSVMDGIEFLKSQDIVVHPRCEKTINELSMYSWKTDPLTNEVIPVLEDKDNHVIDALRYALEGVRRQPAAPVFGTYGNYA</sequence>
<name>A0A0A8K745_9HYPH</name>
<dbReference type="NCBIfam" id="TIGR01547">
    <property type="entry name" value="phage_term_2"/>
    <property type="match status" value="1"/>
</dbReference>